<feature type="compositionally biased region" description="Pro residues" evidence="2">
    <location>
        <begin position="540"/>
        <end position="559"/>
    </location>
</feature>
<dbReference type="InterPro" id="IPR039266">
    <property type="entry name" value="EN-1/SPM"/>
</dbReference>
<dbReference type="GO" id="GO:0032196">
    <property type="term" value="P:transposition"/>
    <property type="evidence" value="ECO:0007669"/>
    <property type="project" value="InterPro"/>
</dbReference>
<reference evidence="3 4" key="1">
    <citation type="journal article" date="2019" name="Sci. Rep.">
        <title>A high-quality genome of Eragrostis curvula grass provides insights into Poaceae evolution and supports new strategies to enhance forage quality.</title>
        <authorList>
            <person name="Carballo J."/>
            <person name="Santos B.A.C.M."/>
            <person name="Zappacosta D."/>
            <person name="Garbus I."/>
            <person name="Selva J.P."/>
            <person name="Gallo C.A."/>
            <person name="Diaz A."/>
            <person name="Albertini E."/>
            <person name="Caccamo M."/>
            <person name="Echenique V."/>
        </authorList>
    </citation>
    <scope>NUCLEOTIDE SEQUENCE [LARGE SCALE GENOMIC DNA]</scope>
    <source>
        <strain evidence="4">cv. Victoria</strain>
        <tissue evidence="3">Leaf</tissue>
    </source>
</reference>
<dbReference type="PANTHER" id="PTHR33157">
    <property type="entry name" value="AUTONOMOUS TRANSPOSABLE ELEMENT EN-1 MOSAIC PROTEIN-RELATED"/>
    <property type="match status" value="1"/>
</dbReference>
<sequence>DWRTMVGGVGKAVTKAVTRSLSFFYRDEAEGSRRRGASKGGGRGGGRGGRSGRGGGRGVGRGGGRGGARSPSPEHEVEQQSQSSEEEVEEREDGEEREDSEGDEEEGEDEEREHGEDEEQEHSEDEEVQGQAEGPRRRGSSTLPKRPIPLDRRPIVRHVPPRSWTPSVGGSHRRKVNGILGILCRQHYPGLVQLPEGLEVADTFDHYAAVNDVEDRDGRKFNNKMERVINEMLDFYRIEEGYEDMARQVARTACHKLVKDMMYEARNQAIIDLKTAMDVQVNRKEAVRIFPTKEEYLAATPWWMAPHSDCWEALVDKWCAENWAATHEACQQRRLLMQGPSHHQGSPSLNEYAAKYSEAHGGQPINTFEAFALSHKGKASTAIHYNPEDPPEAYSNPTAYSRLSSYLEVAKEVYGQDYDPRSHDLDGEVVMRAGKGRKHGRYYLGDSVIDTASTPTLSQIRARTVSSGPSIRERPTATQALQAQLDEERARREQLEATLTQQVQEQVQARLQAQLHAHVQAHTQEMFSFFRAQFEAIGHPLPPHPTWAPRPPDSSPPMPGSAGSNAGAGAAPVQDVDLSAVRNLFPNVPPPFDP</sequence>
<keyword evidence="4" id="KW-1185">Reference proteome</keyword>
<accession>A0A5J9SY62</accession>
<protein>
    <submittedName>
        <fullName evidence="3">Uncharacterized protein</fullName>
    </submittedName>
</protein>
<feature type="compositionally biased region" description="Gly residues" evidence="2">
    <location>
        <begin position="38"/>
        <end position="67"/>
    </location>
</feature>
<comment type="caution">
    <text evidence="3">The sequence shown here is derived from an EMBL/GenBank/DDBJ whole genome shotgun (WGS) entry which is preliminary data.</text>
</comment>
<feature type="compositionally biased region" description="Low complexity" evidence="2">
    <location>
        <begin position="560"/>
        <end position="572"/>
    </location>
</feature>
<dbReference type="PANTHER" id="PTHR33157:SF12">
    <property type="entry name" value="TRANSPOSASE TNP1_EN_SPM-LIKE DOMAIN-CONTAINING PROTEIN"/>
    <property type="match status" value="1"/>
</dbReference>
<dbReference type="EMBL" id="RWGY01000128">
    <property type="protein sequence ID" value="TVU03930.1"/>
    <property type="molecule type" value="Genomic_DNA"/>
</dbReference>
<evidence type="ECO:0000256" key="1">
    <source>
        <dbReference type="SAM" id="Coils"/>
    </source>
</evidence>
<feature type="non-terminal residue" evidence="3">
    <location>
        <position position="1"/>
    </location>
</feature>
<feature type="region of interest" description="Disordered" evidence="2">
    <location>
        <begin position="21"/>
        <end position="152"/>
    </location>
</feature>
<name>A0A5J9SY62_9POAL</name>
<organism evidence="3 4">
    <name type="scientific">Eragrostis curvula</name>
    <name type="common">weeping love grass</name>
    <dbReference type="NCBI Taxonomy" id="38414"/>
    <lineage>
        <taxon>Eukaryota</taxon>
        <taxon>Viridiplantae</taxon>
        <taxon>Streptophyta</taxon>
        <taxon>Embryophyta</taxon>
        <taxon>Tracheophyta</taxon>
        <taxon>Spermatophyta</taxon>
        <taxon>Magnoliopsida</taxon>
        <taxon>Liliopsida</taxon>
        <taxon>Poales</taxon>
        <taxon>Poaceae</taxon>
        <taxon>PACMAD clade</taxon>
        <taxon>Chloridoideae</taxon>
        <taxon>Eragrostideae</taxon>
        <taxon>Eragrostidinae</taxon>
        <taxon>Eragrostis</taxon>
    </lineage>
</organism>
<feature type="coiled-coil region" evidence="1">
    <location>
        <begin position="478"/>
        <end position="505"/>
    </location>
</feature>
<feature type="compositionally biased region" description="Acidic residues" evidence="2">
    <location>
        <begin position="84"/>
        <end position="128"/>
    </location>
</feature>
<evidence type="ECO:0000313" key="4">
    <source>
        <dbReference type="Proteomes" id="UP000324897"/>
    </source>
</evidence>
<evidence type="ECO:0000313" key="3">
    <source>
        <dbReference type="EMBL" id="TVU03930.1"/>
    </source>
</evidence>
<dbReference type="OrthoDB" id="686875at2759"/>
<gene>
    <name evidence="3" type="ORF">EJB05_50513</name>
</gene>
<proteinExistence type="predicted"/>
<feature type="region of interest" description="Disordered" evidence="2">
    <location>
        <begin position="540"/>
        <end position="575"/>
    </location>
</feature>
<dbReference type="Proteomes" id="UP000324897">
    <property type="component" value="Unassembled WGS sequence"/>
</dbReference>
<dbReference type="AlphaFoldDB" id="A0A5J9SY62"/>
<dbReference type="Gramene" id="TVU03930">
    <property type="protein sequence ID" value="TVU03930"/>
    <property type="gene ID" value="EJB05_50513"/>
</dbReference>
<evidence type="ECO:0000256" key="2">
    <source>
        <dbReference type="SAM" id="MobiDB-lite"/>
    </source>
</evidence>
<keyword evidence="1" id="KW-0175">Coiled coil</keyword>